<dbReference type="Pfam" id="PF00378">
    <property type="entry name" value="ECH_1"/>
    <property type="match status" value="1"/>
</dbReference>
<dbReference type="GO" id="GO:0016853">
    <property type="term" value="F:isomerase activity"/>
    <property type="evidence" value="ECO:0007669"/>
    <property type="project" value="UniProtKB-KW"/>
</dbReference>
<dbReference type="PANTHER" id="PTHR43459">
    <property type="entry name" value="ENOYL-COA HYDRATASE"/>
    <property type="match status" value="1"/>
</dbReference>
<keyword evidence="2" id="KW-1185">Reference proteome</keyword>
<evidence type="ECO:0000313" key="2">
    <source>
        <dbReference type="Proteomes" id="UP000319894"/>
    </source>
</evidence>
<keyword evidence="1" id="KW-0413">Isomerase</keyword>
<organism evidence="1 2">
    <name type="scientific">Haloglomus irregulare</name>
    <dbReference type="NCBI Taxonomy" id="2234134"/>
    <lineage>
        <taxon>Archaea</taxon>
        <taxon>Methanobacteriati</taxon>
        <taxon>Methanobacteriota</taxon>
        <taxon>Stenosarchaea group</taxon>
        <taxon>Halobacteria</taxon>
        <taxon>Halobacteriales</taxon>
        <taxon>Natronomonadaceae</taxon>
        <taxon>Haloglomus</taxon>
    </lineage>
</organism>
<accession>A0A554N9L1</accession>
<dbReference type="AlphaFoldDB" id="A0A554N9L1"/>
<dbReference type="InParanoid" id="A0A554N9L1"/>
<sequence length="264" mass="28091">MSDDYENLRVTDEDGVRRVVIDSTSKMNALNRTMIDELTDLFAGLETDRPRCLVITGSDGLFCAGGDVLDIGNANAATPSEGFRKGAAVLHDAMLHLHQAEVPVVTGVNGPAVGAGFSLALVGDYTVASEGAYLQYGYPRIGLPGDGGSTYYLPRTVTRREAKRLVLLNEKVGAEEAAERGLVTEAVPEDAFEDRLDEVVGEIAEGPTVALGRTMRLLDESSANDLPTQLAAETQAMADAASTDDHIEGITAFAEKRDPEFTGE</sequence>
<dbReference type="InterPro" id="IPR014748">
    <property type="entry name" value="Enoyl-CoA_hydra_C"/>
</dbReference>
<reference evidence="1 2" key="1">
    <citation type="submission" date="2018-06" db="EMBL/GenBank/DDBJ databases">
        <title>Natronomonas sp. F16-60 a new haloarchaeon isolated from a solar saltern of Isla Cristina, Huelva, Spain.</title>
        <authorList>
            <person name="Duran-Viseras A."/>
            <person name="Sanchez-Porro C."/>
            <person name="Ventosa A."/>
        </authorList>
    </citation>
    <scope>NUCLEOTIDE SEQUENCE [LARGE SCALE GENOMIC DNA]</scope>
    <source>
        <strain evidence="1 2">F16-60</strain>
    </source>
</reference>
<proteinExistence type="predicted"/>
<dbReference type="CDD" id="cd06558">
    <property type="entry name" value="crotonase-like"/>
    <property type="match status" value="1"/>
</dbReference>
<comment type="caution">
    <text evidence="1">The sequence shown here is derived from an EMBL/GenBank/DDBJ whole genome shotgun (WGS) entry which is preliminary data.</text>
</comment>
<dbReference type="Proteomes" id="UP000319894">
    <property type="component" value="Unassembled WGS sequence"/>
</dbReference>
<dbReference type="InterPro" id="IPR001753">
    <property type="entry name" value="Enoyl-CoA_hydra/iso"/>
</dbReference>
<dbReference type="PANTHER" id="PTHR43459:SF1">
    <property type="entry name" value="EG:BACN32G11.4 PROTEIN"/>
    <property type="match status" value="1"/>
</dbReference>
<evidence type="ECO:0000313" key="1">
    <source>
        <dbReference type="EMBL" id="TSD14061.1"/>
    </source>
</evidence>
<dbReference type="SUPFAM" id="SSF52096">
    <property type="entry name" value="ClpP/crotonase"/>
    <property type="match status" value="1"/>
</dbReference>
<dbReference type="InterPro" id="IPR029045">
    <property type="entry name" value="ClpP/crotonase-like_dom_sf"/>
</dbReference>
<dbReference type="EMBL" id="QMDX01000005">
    <property type="protein sequence ID" value="TSD14061.1"/>
    <property type="molecule type" value="Genomic_DNA"/>
</dbReference>
<dbReference type="Gene3D" id="1.10.12.10">
    <property type="entry name" value="Lyase 2-enoyl-coa Hydratase, Chain A, domain 2"/>
    <property type="match status" value="1"/>
</dbReference>
<dbReference type="Gene3D" id="3.90.226.10">
    <property type="entry name" value="2-enoyl-CoA Hydratase, Chain A, domain 1"/>
    <property type="match status" value="1"/>
</dbReference>
<dbReference type="RefSeq" id="WP_144262113.1">
    <property type="nucleotide sequence ID" value="NZ_QMDX01000005.1"/>
</dbReference>
<dbReference type="OrthoDB" id="27846at2157"/>
<name>A0A554N9L1_9EURY</name>
<protein>
    <submittedName>
        <fullName evidence="1">Enoyl-CoA hydratase/isomerase family protein</fullName>
    </submittedName>
</protein>
<gene>
    <name evidence="1" type="ORF">DP107_10505</name>
</gene>